<dbReference type="Pfam" id="PF00005">
    <property type="entry name" value="ABC_tran"/>
    <property type="match status" value="1"/>
</dbReference>
<protein>
    <submittedName>
        <fullName evidence="4">ATP-binding cassette domain-containing protein</fullName>
    </submittedName>
</protein>
<feature type="domain" description="ABC transporter" evidence="3">
    <location>
        <begin position="5"/>
        <end position="230"/>
    </location>
</feature>
<dbReference type="InterPro" id="IPR003439">
    <property type="entry name" value="ABC_transporter-like_ATP-bd"/>
</dbReference>
<sequence>MSMTVEWKSLTKQYRSHAALRSVTATLSGNKIIGLLGRNGSGKTSLLAMMKGLLRPTSGSILVQGQAPYENSVLARQICFVRDSRMSYGFVKARDALAMAGAAWPNWDAEYARSLAERFELPLDTKVQHLSRGMESALGAILGLASRASLTLLDETYIGMDAHARYLFYEELLADYIRHPRMLILSTHLIEEVGKLFEEVVVIDQGHLILHEPVERLLMKAYAVTGTEADVDRFTEGLQVLHTLGAGSLKSASVFGEMTDSLRKLADLYHLEVRPLPLQDLFVHLTSRQEVRA</sequence>
<dbReference type="PROSITE" id="PS50893">
    <property type="entry name" value="ABC_TRANSPORTER_2"/>
    <property type="match status" value="1"/>
</dbReference>
<dbReference type="Gene3D" id="3.40.50.300">
    <property type="entry name" value="P-loop containing nucleotide triphosphate hydrolases"/>
    <property type="match status" value="1"/>
</dbReference>
<dbReference type="EMBL" id="JBHMDO010000041">
    <property type="protein sequence ID" value="MFB9329326.1"/>
    <property type="molecule type" value="Genomic_DNA"/>
</dbReference>
<dbReference type="RefSeq" id="WP_377499491.1">
    <property type="nucleotide sequence ID" value="NZ_JBHMDO010000041.1"/>
</dbReference>
<dbReference type="GO" id="GO:0005524">
    <property type="term" value="F:ATP binding"/>
    <property type="evidence" value="ECO:0007669"/>
    <property type="project" value="UniProtKB-KW"/>
</dbReference>
<accession>A0ABV5KVS1</accession>
<evidence type="ECO:0000259" key="3">
    <source>
        <dbReference type="PROSITE" id="PS50893"/>
    </source>
</evidence>
<evidence type="ECO:0000256" key="1">
    <source>
        <dbReference type="ARBA" id="ARBA00022741"/>
    </source>
</evidence>
<reference evidence="4 5" key="1">
    <citation type="submission" date="2024-09" db="EMBL/GenBank/DDBJ databases">
        <authorList>
            <person name="Sun Q."/>
            <person name="Mori K."/>
        </authorList>
    </citation>
    <scope>NUCLEOTIDE SEQUENCE [LARGE SCALE GENOMIC DNA]</scope>
    <source>
        <strain evidence="4 5">TISTR 2452</strain>
    </source>
</reference>
<evidence type="ECO:0000256" key="2">
    <source>
        <dbReference type="ARBA" id="ARBA00022840"/>
    </source>
</evidence>
<gene>
    <name evidence="4" type="ORF">ACFFSY_25600</name>
</gene>
<evidence type="ECO:0000313" key="4">
    <source>
        <dbReference type="EMBL" id="MFB9329326.1"/>
    </source>
</evidence>
<keyword evidence="1" id="KW-0547">Nucleotide-binding</keyword>
<dbReference type="SUPFAM" id="SSF52540">
    <property type="entry name" value="P-loop containing nucleoside triphosphate hydrolases"/>
    <property type="match status" value="1"/>
</dbReference>
<comment type="caution">
    <text evidence="4">The sequence shown here is derived from an EMBL/GenBank/DDBJ whole genome shotgun (WGS) entry which is preliminary data.</text>
</comment>
<dbReference type="Proteomes" id="UP001589747">
    <property type="component" value="Unassembled WGS sequence"/>
</dbReference>
<organism evidence="4 5">
    <name type="scientific">Paenibacillus aurantiacus</name>
    <dbReference type="NCBI Taxonomy" id="1936118"/>
    <lineage>
        <taxon>Bacteria</taxon>
        <taxon>Bacillati</taxon>
        <taxon>Bacillota</taxon>
        <taxon>Bacilli</taxon>
        <taxon>Bacillales</taxon>
        <taxon>Paenibacillaceae</taxon>
        <taxon>Paenibacillus</taxon>
    </lineage>
</organism>
<evidence type="ECO:0000313" key="5">
    <source>
        <dbReference type="Proteomes" id="UP001589747"/>
    </source>
</evidence>
<dbReference type="PANTHER" id="PTHR43158">
    <property type="entry name" value="SKFA PEPTIDE EXPORT ATP-BINDING PROTEIN SKFE"/>
    <property type="match status" value="1"/>
</dbReference>
<proteinExistence type="predicted"/>
<name>A0ABV5KVS1_9BACL</name>
<dbReference type="InterPro" id="IPR027417">
    <property type="entry name" value="P-loop_NTPase"/>
</dbReference>
<keyword evidence="5" id="KW-1185">Reference proteome</keyword>
<dbReference type="PANTHER" id="PTHR43158:SF5">
    <property type="entry name" value="ABC TRANSPORTER, ATP-BINDING PROTEIN"/>
    <property type="match status" value="1"/>
</dbReference>
<keyword evidence="2 4" id="KW-0067">ATP-binding</keyword>